<dbReference type="EMBL" id="ML977156">
    <property type="protein sequence ID" value="KAF1986677.1"/>
    <property type="molecule type" value="Genomic_DNA"/>
</dbReference>
<gene>
    <name evidence="2" type="ORF">K402DRAFT_332101</name>
</gene>
<dbReference type="InterPro" id="IPR005334">
    <property type="entry name" value="Tctex-1-like"/>
</dbReference>
<feature type="region of interest" description="Disordered" evidence="1">
    <location>
        <begin position="79"/>
        <end position="105"/>
    </location>
</feature>
<dbReference type="GO" id="GO:0005737">
    <property type="term" value="C:cytoplasm"/>
    <property type="evidence" value="ECO:0007669"/>
    <property type="project" value="TreeGrafter"/>
</dbReference>
<dbReference type="Pfam" id="PF03645">
    <property type="entry name" value="Tctex-1"/>
    <property type="match status" value="1"/>
</dbReference>
<organism evidence="2 3">
    <name type="scientific">Aulographum hederae CBS 113979</name>
    <dbReference type="NCBI Taxonomy" id="1176131"/>
    <lineage>
        <taxon>Eukaryota</taxon>
        <taxon>Fungi</taxon>
        <taxon>Dikarya</taxon>
        <taxon>Ascomycota</taxon>
        <taxon>Pezizomycotina</taxon>
        <taxon>Dothideomycetes</taxon>
        <taxon>Pleosporomycetidae</taxon>
        <taxon>Aulographales</taxon>
        <taxon>Aulographaceae</taxon>
    </lineage>
</organism>
<accession>A0A6G1H0V5</accession>
<dbReference type="GO" id="GO:0045505">
    <property type="term" value="F:dynein intermediate chain binding"/>
    <property type="evidence" value="ECO:0007669"/>
    <property type="project" value="TreeGrafter"/>
</dbReference>
<dbReference type="PANTHER" id="PTHR21255">
    <property type="entry name" value="T-COMPLEX-ASSOCIATED-TESTIS-EXPRESSED 1/ DYNEIN LIGHT CHAIN"/>
    <property type="match status" value="1"/>
</dbReference>
<dbReference type="Proteomes" id="UP000800041">
    <property type="component" value="Unassembled WGS sequence"/>
</dbReference>
<dbReference type="Gene3D" id="3.30.1140.40">
    <property type="entry name" value="Tctex-1"/>
    <property type="match status" value="1"/>
</dbReference>
<reference evidence="2" key="1">
    <citation type="journal article" date="2020" name="Stud. Mycol.">
        <title>101 Dothideomycetes genomes: a test case for predicting lifestyles and emergence of pathogens.</title>
        <authorList>
            <person name="Haridas S."/>
            <person name="Albert R."/>
            <person name="Binder M."/>
            <person name="Bloem J."/>
            <person name="Labutti K."/>
            <person name="Salamov A."/>
            <person name="Andreopoulos B."/>
            <person name="Baker S."/>
            <person name="Barry K."/>
            <person name="Bills G."/>
            <person name="Bluhm B."/>
            <person name="Cannon C."/>
            <person name="Castanera R."/>
            <person name="Culley D."/>
            <person name="Daum C."/>
            <person name="Ezra D."/>
            <person name="Gonzalez J."/>
            <person name="Henrissat B."/>
            <person name="Kuo A."/>
            <person name="Liang C."/>
            <person name="Lipzen A."/>
            <person name="Lutzoni F."/>
            <person name="Magnuson J."/>
            <person name="Mondo S."/>
            <person name="Nolan M."/>
            <person name="Ohm R."/>
            <person name="Pangilinan J."/>
            <person name="Park H.-J."/>
            <person name="Ramirez L."/>
            <person name="Alfaro M."/>
            <person name="Sun H."/>
            <person name="Tritt A."/>
            <person name="Yoshinaga Y."/>
            <person name="Zwiers L.-H."/>
            <person name="Turgeon B."/>
            <person name="Goodwin S."/>
            <person name="Spatafora J."/>
            <person name="Crous P."/>
            <person name="Grigoriev I."/>
        </authorList>
    </citation>
    <scope>NUCLEOTIDE SEQUENCE</scope>
    <source>
        <strain evidence="2">CBS 113979</strain>
    </source>
</reference>
<dbReference type="GO" id="GO:0005868">
    <property type="term" value="C:cytoplasmic dynein complex"/>
    <property type="evidence" value="ECO:0007669"/>
    <property type="project" value="TreeGrafter"/>
</dbReference>
<dbReference type="InterPro" id="IPR038586">
    <property type="entry name" value="Tctex-1-like_sf"/>
</dbReference>
<sequence>MSNSPIPTEKLKEITDEACNSIFSSTDQYVHASAEEWNSTIIKTILGSLLKLTSSPSTSDSKAQQSHKYMVTSTILQHTAPVSTSSPDPPSNPEKPADSGAAGRRGMHAAAGAFWDAEKDGMWSYKYAAADAKGMDAVICIMWVCVM</sequence>
<evidence type="ECO:0000313" key="3">
    <source>
        <dbReference type="Proteomes" id="UP000800041"/>
    </source>
</evidence>
<dbReference type="AlphaFoldDB" id="A0A6G1H0V5"/>
<name>A0A6G1H0V5_9PEZI</name>
<proteinExistence type="predicted"/>
<dbReference type="PANTHER" id="PTHR21255:SF4">
    <property type="entry name" value="DYNEIN LIGHT CHAIN TCTEX-TYPE"/>
    <property type="match status" value="1"/>
</dbReference>
<evidence type="ECO:0000256" key="1">
    <source>
        <dbReference type="SAM" id="MobiDB-lite"/>
    </source>
</evidence>
<keyword evidence="3" id="KW-1185">Reference proteome</keyword>
<dbReference type="GO" id="GO:0007018">
    <property type="term" value="P:microtubule-based movement"/>
    <property type="evidence" value="ECO:0007669"/>
    <property type="project" value="TreeGrafter"/>
</dbReference>
<protein>
    <recommendedName>
        <fullName evidence="4">Tctex-1</fullName>
    </recommendedName>
</protein>
<evidence type="ECO:0008006" key="4">
    <source>
        <dbReference type="Google" id="ProtNLM"/>
    </source>
</evidence>
<dbReference type="OrthoDB" id="10059120at2759"/>
<evidence type="ECO:0000313" key="2">
    <source>
        <dbReference type="EMBL" id="KAF1986677.1"/>
    </source>
</evidence>